<sequence length="353" mass="38810">MTSPFELGKLPTLSRSTVDRQETLRTNADRLVARWPEAHVLLLDDKARTPVREDENATRGVSGEGGGERRAGESALATRKALQFGDTPPEDAVFLGEWQGADYWTLPGSPSGEPEVVRIPGSWGMIEEIPRVDGELWVDLRAYGDRLDDTSAGLFTTAQALRIWHRQARFCAKCGGQVRRVQFGWATRCENCGREEYPRTDPAVICLVHDEVGVNGEHVLLARQPVWPEGRYSVLAGFVEAGESLEGCVVREIREEVGAQVRDVRYLGSQPWPFPRSIMLGFAARADKAPPLRPADGEIEEALWVSRADVRAAFESEGRPVPLTGTGSTIMLPGNSSIARVMLEAWAYAESGA</sequence>
<dbReference type="CDD" id="cd03429">
    <property type="entry name" value="NUDIX_NADH_pyrophosphatase_Nudt13"/>
    <property type="match status" value="1"/>
</dbReference>
<evidence type="ECO:0000256" key="1">
    <source>
        <dbReference type="ARBA" id="ARBA00001946"/>
    </source>
</evidence>
<dbReference type="Pfam" id="PF00293">
    <property type="entry name" value="NUDIX"/>
    <property type="match status" value="1"/>
</dbReference>
<protein>
    <recommendedName>
        <fullName evidence="4">NAD(+) diphosphatase</fullName>
        <ecNumber evidence="4">3.6.1.22</ecNumber>
    </recommendedName>
</protein>
<dbReference type="EMBL" id="JAAXLS010000035">
    <property type="protein sequence ID" value="NKQ57355.1"/>
    <property type="molecule type" value="Genomic_DNA"/>
</dbReference>
<reference evidence="12 13" key="1">
    <citation type="submission" date="2020-04" db="EMBL/GenBank/DDBJ databases">
        <title>Novel species.</title>
        <authorList>
            <person name="Teo W.F.A."/>
            <person name="Lipun K."/>
            <person name="Srisuk N."/>
            <person name="Duangmal K."/>
        </authorList>
    </citation>
    <scope>NUCLEOTIDE SEQUENCE [LARGE SCALE GENOMIC DNA]</scope>
    <source>
        <strain evidence="12 13">K13G38</strain>
    </source>
</reference>
<dbReference type="PANTHER" id="PTHR42904">
    <property type="entry name" value="NUDIX HYDROLASE, NUDC SUBFAMILY"/>
    <property type="match status" value="1"/>
</dbReference>
<feature type="region of interest" description="Disordered" evidence="10">
    <location>
        <begin position="49"/>
        <end position="72"/>
    </location>
</feature>
<dbReference type="InterPro" id="IPR000086">
    <property type="entry name" value="NUDIX_hydrolase_dom"/>
</dbReference>
<evidence type="ECO:0000256" key="4">
    <source>
        <dbReference type="ARBA" id="ARBA00012381"/>
    </source>
</evidence>
<dbReference type="PANTHER" id="PTHR42904:SF6">
    <property type="entry name" value="NAD-CAPPED RNA HYDROLASE NUDT12"/>
    <property type="match status" value="1"/>
</dbReference>
<organism evidence="12 13">
    <name type="scientific">Amycolatopsis acididurans</name>
    <dbReference type="NCBI Taxonomy" id="2724524"/>
    <lineage>
        <taxon>Bacteria</taxon>
        <taxon>Bacillati</taxon>
        <taxon>Actinomycetota</taxon>
        <taxon>Actinomycetes</taxon>
        <taxon>Pseudonocardiales</taxon>
        <taxon>Pseudonocardiaceae</taxon>
        <taxon>Amycolatopsis</taxon>
    </lineage>
</organism>
<comment type="caution">
    <text evidence="12">The sequence shown here is derived from an EMBL/GenBank/DDBJ whole genome shotgun (WGS) entry which is preliminary data.</text>
</comment>
<comment type="cofactor">
    <cofactor evidence="1">
        <name>Mg(2+)</name>
        <dbReference type="ChEBI" id="CHEBI:18420"/>
    </cofactor>
</comment>
<gene>
    <name evidence="12" type="primary">nudC</name>
    <name evidence="12" type="ORF">HFP15_31270</name>
</gene>
<dbReference type="GO" id="GO:0016787">
    <property type="term" value="F:hydrolase activity"/>
    <property type="evidence" value="ECO:0007669"/>
    <property type="project" value="UniProtKB-KW"/>
</dbReference>
<dbReference type="SUPFAM" id="SSF55811">
    <property type="entry name" value="Nudix"/>
    <property type="match status" value="1"/>
</dbReference>
<feature type="domain" description="Nudix hydrolase" evidence="11">
    <location>
        <begin position="198"/>
        <end position="327"/>
    </location>
</feature>
<evidence type="ECO:0000256" key="3">
    <source>
        <dbReference type="ARBA" id="ARBA00009595"/>
    </source>
</evidence>
<dbReference type="RefSeq" id="WP_168520380.1">
    <property type="nucleotide sequence ID" value="NZ_JAAXLS010000035.1"/>
</dbReference>
<keyword evidence="5" id="KW-0479">Metal-binding</keyword>
<dbReference type="InterPro" id="IPR015376">
    <property type="entry name" value="Znr_NADH_PPase"/>
</dbReference>
<dbReference type="EC" id="3.6.1.22" evidence="4"/>
<name>A0ABX1JG15_9PSEU</name>
<evidence type="ECO:0000256" key="10">
    <source>
        <dbReference type="SAM" id="MobiDB-lite"/>
    </source>
</evidence>
<comment type="similarity">
    <text evidence="3">Belongs to the Nudix hydrolase family. NudC subfamily.</text>
</comment>
<dbReference type="PROSITE" id="PS51462">
    <property type="entry name" value="NUDIX"/>
    <property type="match status" value="1"/>
</dbReference>
<dbReference type="Gene3D" id="3.90.79.10">
    <property type="entry name" value="Nucleoside Triphosphate Pyrophosphohydrolase"/>
    <property type="match status" value="1"/>
</dbReference>
<keyword evidence="8" id="KW-0520">NAD</keyword>
<dbReference type="InterPro" id="IPR049734">
    <property type="entry name" value="NudC-like_C"/>
</dbReference>
<evidence type="ECO:0000313" key="13">
    <source>
        <dbReference type="Proteomes" id="UP000715441"/>
    </source>
</evidence>
<dbReference type="InterPro" id="IPR050241">
    <property type="entry name" value="NAD-cap_RNA_hydrolase_NudC"/>
</dbReference>
<proteinExistence type="inferred from homology"/>
<keyword evidence="6 12" id="KW-0378">Hydrolase</keyword>
<dbReference type="Pfam" id="PF09296">
    <property type="entry name" value="NUDIX-like"/>
    <property type="match status" value="1"/>
</dbReference>
<dbReference type="InterPro" id="IPR015797">
    <property type="entry name" value="NUDIX_hydrolase-like_dom_sf"/>
</dbReference>
<evidence type="ECO:0000256" key="7">
    <source>
        <dbReference type="ARBA" id="ARBA00022842"/>
    </source>
</evidence>
<dbReference type="Pfam" id="PF09297">
    <property type="entry name" value="Zn_ribbon_NUD"/>
    <property type="match status" value="1"/>
</dbReference>
<evidence type="ECO:0000313" key="12">
    <source>
        <dbReference type="EMBL" id="NKQ57355.1"/>
    </source>
</evidence>
<dbReference type="NCBIfam" id="NF001299">
    <property type="entry name" value="PRK00241.1"/>
    <property type="match status" value="1"/>
</dbReference>
<evidence type="ECO:0000256" key="9">
    <source>
        <dbReference type="ARBA" id="ARBA00023679"/>
    </source>
</evidence>
<evidence type="ECO:0000256" key="2">
    <source>
        <dbReference type="ARBA" id="ARBA00001947"/>
    </source>
</evidence>
<evidence type="ECO:0000256" key="8">
    <source>
        <dbReference type="ARBA" id="ARBA00023027"/>
    </source>
</evidence>
<comment type="cofactor">
    <cofactor evidence="2">
        <name>Zn(2+)</name>
        <dbReference type="ChEBI" id="CHEBI:29105"/>
    </cofactor>
</comment>
<dbReference type="InterPro" id="IPR015375">
    <property type="entry name" value="NADH_PPase-like_N"/>
</dbReference>
<dbReference type="Gene3D" id="3.90.79.20">
    <property type="match status" value="1"/>
</dbReference>
<keyword evidence="13" id="KW-1185">Reference proteome</keyword>
<dbReference type="InterPro" id="IPR020084">
    <property type="entry name" value="NUDIX_hydrolase_CS"/>
</dbReference>
<evidence type="ECO:0000256" key="5">
    <source>
        <dbReference type="ARBA" id="ARBA00022723"/>
    </source>
</evidence>
<comment type="catalytic activity">
    <reaction evidence="9">
        <text>a 5'-end NAD(+)-phospho-ribonucleoside in mRNA + H2O = a 5'-end phospho-adenosine-phospho-ribonucleoside in mRNA + beta-nicotinamide D-ribonucleotide + 2 H(+)</text>
        <dbReference type="Rhea" id="RHEA:60876"/>
        <dbReference type="Rhea" id="RHEA-COMP:15698"/>
        <dbReference type="Rhea" id="RHEA-COMP:15719"/>
        <dbReference type="ChEBI" id="CHEBI:14649"/>
        <dbReference type="ChEBI" id="CHEBI:15377"/>
        <dbReference type="ChEBI" id="CHEBI:15378"/>
        <dbReference type="ChEBI" id="CHEBI:144029"/>
        <dbReference type="ChEBI" id="CHEBI:144051"/>
    </reaction>
    <physiologicalReaction direction="left-to-right" evidence="9">
        <dbReference type="Rhea" id="RHEA:60877"/>
    </physiologicalReaction>
</comment>
<dbReference type="Proteomes" id="UP000715441">
    <property type="component" value="Unassembled WGS sequence"/>
</dbReference>
<evidence type="ECO:0000256" key="6">
    <source>
        <dbReference type="ARBA" id="ARBA00022801"/>
    </source>
</evidence>
<evidence type="ECO:0000259" key="11">
    <source>
        <dbReference type="PROSITE" id="PS51462"/>
    </source>
</evidence>
<dbReference type="PROSITE" id="PS00893">
    <property type="entry name" value="NUDIX_BOX"/>
    <property type="match status" value="1"/>
</dbReference>
<keyword evidence="7" id="KW-0460">Magnesium</keyword>
<accession>A0ABX1JG15</accession>